<proteinExistence type="predicted"/>
<feature type="compositionally biased region" description="Basic and acidic residues" evidence="4">
    <location>
        <begin position="33"/>
        <end position="42"/>
    </location>
</feature>
<dbReference type="Gene3D" id="3.40.50.150">
    <property type="entry name" value="Vaccinia Virus protein VP39"/>
    <property type="match status" value="1"/>
</dbReference>
<keyword evidence="2 6" id="KW-0808">Transferase</keyword>
<feature type="domain" description="Methyltransferase" evidence="5">
    <location>
        <begin position="106"/>
        <end position="197"/>
    </location>
</feature>
<dbReference type="InterPro" id="IPR041698">
    <property type="entry name" value="Methyltransf_25"/>
</dbReference>
<keyword evidence="3" id="KW-0949">S-adenosyl-L-methionine</keyword>
<evidence type="ECO:0000313" key="6">
    <source>
        <dbReference type="EMBL" id="ORE16909.1"/>
    </source>
</evidence>
<dbReference type="GO" id="GO:0032259">
    <property type="term" value="P:methylation"/>
    <property type="evidence" value="ECO:0007669"/>
    <property type="project" value="UniProtKB-KW"/>
</dbReference>
<evidence type="ECO:0000259" key="5">
    <source>
        <dbReference type="Pfam" id="PF13649"/>
    </source>
</evidence>
<dbReference type="Pfam" id="PF13649">
    <property type="entry name" value="Methyltransf_25"/>
    <property type="match status" value="1"/>
</dbReference>
<protein>
    <submittedName>
        <fullName evidence="6">S-adenosyl-L-methionine-dependent methyltransferase</fullName>
    </submittedName>
</protein>
<dbReference type="OMA" id="VANSAYW"/>
<dbReference type="PROSITE" id="PS01184">
    <property type="entry name" value="UBIE_2"/>
    <property type="match status" value="1"/>
</dbReference>
<dbReference type="VEuPathDB" id="FungiDB:BCV72DRAFT_327017"/>
<dbReference type="AlphaFoldDB" id="A0A1X0RY33"/>
<dbReference type="SUPFAM" id="SSF53335">
    <property type="entry name" value="S-adenosyl-L-methionine-dependent methyltransferases"/>
    <property type="match status" value="1"/>
</dbReference>
<keyword evidence="1 6" id="KW-0489">Methyltransferase</keyword>
<feature type="compositionally biased region" description="Polar residues" evidence="4">
    <location>
        <begin position="43"/>
        <end position="55"/>
    </location>
</feature>
<dbReference type="EMBL" id="KV921371">
    <property type="protein sequence ID" value="ORE16909.1"/>
    <property type="molecule type" value="Genomic_DNA"/>
</dbReference>
<accession>A0A1X0RY33</accession>
<organism evidence="6 7">
    <name type="scientific">Rhizopus microsporus</name>
    <dbReference type="NCBI Taxonomy" id="58291"/>
    <lineage>
        <taxon>Eukaryota</taxon>
        <taxon>Fungi</taxon>
        <taxon>Fungi incertae sedis</taxon>
        <taxon>Mucoromycota</taxon>
        <taxon>Mucoromycotina</taxon>
        <taxon>Mucoromycetes</taxon>
        <taxon>Mucorales</taxon>
        <taxon>Mucorineae</taxon>
        <taxon>Rhizopodaceae</taxon>
        <taxon>Rhizopus</taxon>
    </lineage>
</organism>
<gene>
    <name evidence="6" type="ORF">BCV71DRAFT_182526</name>
</gene>
<dbReference type="GO" id="GO:0008168">
    <property type="term" value="F:methyltransferase activity"/>
    <property type="evidence" value="ECO:0007669"/>
    <property type="project" value="UniProtKB-KW"/>
</dbReference>
<dbReference type="InterPro" id="IPR023576">
    <property type="entry name" value="UbiE/COQ5_MeTrFase_CS"/>
</dbReference>
<evidence type="ECO:0000256" key="4">
    <source>
        <dbReference type="SAM" id="MobiDB-lite"/>
    </source>
</evidence>
<feature type="region of interest" description="Disordered" evidence="4">
    <location>
        <begin position="1"/>
        <end position="55"/>
    </location>
</feature>
<evidence type="ECO:0000256" key="2">
    <source>
        <dbReference type="ARBA" id="ARBA00022679"/>
    </source>
</evidence>
<evidence type="ECO:0000313" key="7">
    <source>
        <dbReference type="Proteomes" id="UP000242381"/>
    </source>
</evidence>
<dbReference type="PANTHER" id="PTHR43591">
    <property type="entry name" value="METHYLTRANSFERASE"/>
    <property type="match status" value="1"/>
</dbReference>
<dbReference type="InterPro" id="IPR029063">
    <property type="entry name" value="SAM-dependent_MTases_sf"/>
</dbReference>
<dbReference type="Proteomes" id="UP000242381">
    <property type="component" value="Unassembled WGS sequence"/>
</dbReference>
<sequence>MGNKLSYQSRKKRISNSTTAKKSSIHGNSSSLIDEKHHDTDSNTHTSSVCTSGRKSSHVSTTTYWFPNHNDELDRLSSQHFALKILFEGNISSHILNRLNMENSVVLDLGCGPGTWLMDVATEFPGSQFYGIDIFDLFPSNIRPANVTFQVRDALEGLPFPDNTFDLVNLRMFIISIKANEWPLVLKEIYRVLKPGGFIQCCECSMLERGNEFVLKAGRAFTESVIDREQDPYVAHKMDKTLQAADFNILDFETKDIYFGKTDALNKEFLWDIVMIFKSAQPVIEERVGYTGEDYEQFLELFNANLQKKPDAIWTFYRCVGQK</sequence>
<name>A0A1X0RY33_RHIZD</name>
<evidence type="ECO:0000256" key="3">
    <source>
        <dbReference type="ARBA" id="ARBA00022691"/>
    </source>
</evidence>
<dbReference type="CDD" id="cd02440">
    <property type="entry name" value="AdoMet_MTases"/>
    <property type="match status" value="1"/>
</dbReference>
<evidence type="ECO:0000256" key="1">
    <source>
        <dbReference type="ARBA" id="ARBA00022603"/>
    </source>
</evidence>
<dbReference type="PANTHER" id="PTHR43591:SF110">
    <property type="entry name" value="RHODANESE DOMAIN-CONTAINING PROTEIN"/>
    <property type="match status" value="1"/>
</dbReference>
<feature type="compositionally biased region" description="Polar residues" evidence="4">
    <location>
        <begin position="15"/>
        <end position="32"/>
    </location>
</feature>
<reference evidence="6 7" key="1">
    <citation type="journal article" date="2016" name="Proc. Natl. Acad. Sci. U.S.A.">
        <title>Lipid metabolic changes in an early divergent fungus govern the establishment of a mutualistic symbiosis with endobacteria.</title>
        <authorList>
            <person name="Lastovetsky O.A."/>
            <person name="Gaspar M.L."/>
            <person name="Mondo S.J."/>
            <person name="LaButti K.M."/>
            <person name="Sandor L."/>
            <person name="Grigoriev I.V."/>
            <person name="Henry S.A."/>
            <person name="Pawlowska T.E."/>
        </authorList>
    </citation>
    <scope>NUCLEOTIDE SEQUENCE [LARGE SCALE GENOMIC DNA]</scope>
    <source>
        <strain evidence="6 7">ATCC 11559</strain>
    </source>
</reference>